<reference evidence="2" key="1">
    <citation type="submission" date="2022-08" db="EMBL/GenBank/DDBJ databases">
        <authorList>
            <person name="Kallberg Y."/>
            <person name="Tangrot J."/>
            <person name="Rosling A."/>
        </authorList>
    </citation>
    <scope>NUCLEOTIDE SEQUENCE</scope>
    <source>
        <strain evidence="2">Wild A</strain>
    </source>
</reference>
<dbReference type="EMBL" id="CAMKVN010000213">
    <property type="protein sequence ID" value="CAI2165304.1"/>
    <property type="molecule type" value="Genomic_DNA"/>
</dbReference>
<sequence>MPAKLTFICIIDSTNERDTLDYIVREVIGIIRREEDTNIDIKITAFYPKDSSVPRWVPLFVPENVLRFTGKFTLNELPPHNPLELDQNHLPISSISVFITGFAIESVQNEDIMFKSIKILVNEFTKGTSSRKKFQIKYRYLKSDERINKKLIKTRRSSNLLITGELVQVDSEFQVDIQDVNFLPMFIANLESSTKTSPFSKYSYQKSSKTPSKDQTDKESVITDNHSCVKPQNRLQFPVLAKIPDEIQAVLLHLRKFLFPVHLHCFLGRNSGSNSTYSEYHNILGTIGYSINFRILALYSSTIGAYLQPLNPNHIFNEQILDNTLLRAAFWLSLHNPYLRNYVNILNQRSTTTISDPF</sequence>
<comment type="caution">
    <text evidence="2">The sequence shown here is derived from an EMBL/GenBank/DDBJ whole genome shotgun (WGS) entry which is preliminary data.</text>
</comment>
<keyword evidence="3" id="KW-1185">Reference proteome</keyword>
<dbReference type="Proteomes" id="UP001153678">
    <property type="component" value="Unassembled WGS sequence"/>
</dbReference>
<accession>A0A9W4SDI4</accession>
<name>A0A9W4SDI4_9GLOM</name>
<proteinExistence type="predicted"/>
<dbReference type="AlphaFoldDB" id="A0A9W4SDI4"/>
<protein>
    <submittedName>
        <fullName evidence="2">1538_t:CDS:1</fullName>
    </submittedName>
</protein>
<evidence type="ECO:0000313" key="3">
    <source>
        <dbReference type="Proteomes" id="UP001153678"/>
    </source>
</evidence>
<evidence type="ECO:0000313" key="2">
    <source>
        <dbReference type="EMBL" id="CAI2165304.1"/>
    </source>
</evidence>
<evidence type="ECO:0000256" key="1">
    <source>
        <dbReference type="SAM" id="MobiDB-lite"/>
    </source>
</evidence>
<organism evidence="2 3">
    <name type="scientific">Funneliformis geosporum</name>
    <dbReference type="NCBI Taxonomy" id="1117311"/>
    <lineage>
        <taxon>Eukaryota</taxon>
        <taxon>Fungi</taxon>
        <taxon>Fungi incertae sedis</taxon>
        <taxon>Mucoromycota</taxon>
        <taxon>Glomeromycotina</taxon>
        <taxon>Glomeromycetes</taxon>
        <taxon>Glomerales</taxon>
        <taxon>Glomeraceae</taxon>
        <taxon>Funneliformis</taxon>
    </lineage>
</organism>
<gene>
    <name evidence="2" type="ORF">FWILDA_LOCUS2005</name>
</gene>
<feature type="region of interest" description="Disordered" evidence="1">
    <location>
        <begin position="196"/>
        <end position="223"/>
    </location>
</feature>
<feature type="compositionally biased region" description="Basic and acidic residues" evidence="1">
    <location>
        <begin position="211"/>
        <end position="221"/>
    </location>
</feature>
<dbReference type="OrthoDB" id="2405731at2759"/>
<feature type="compositionally biased region" description="Polar residues" evidence="1">
    <location>
        <begin position="196"/>
        <end position="210"/>
    </location>
</feature>